<dbReference type="PANTHER" id="PTHR31902:SF22">
    <property type="entry name" value="SLL1203 PROTEIN"/>
    <property type="match status" value="1"/>
</dbReference>
<dbReference type="EMBL" id="SDPU01000027">
    <property type="protein sequence ID" value="RYU11029.1"/>
    <property type="molecule type" value="Genomic_DNA"/>
</dbReference>
<accession>A0A4Q5J0T8</accession>
<dbReference type="PANTHER" id="PTHR31902">
    <property type="entry name" value="ACTIN PATCHES DISTAL PROTEIN 1"/>
    <property type="match status" value="1"/>
</dbReference>
<dbReference type="InterPro" id="IPR009737">
    <property type="entry name" value="Aim32/Apd1-like"/>
</dbReference>
<dbReference type="CDD" id="cd03062">
    <property type="entry name" value="TRX_Fd_Sucrase"/>
    <property type="match status" value="1"/>
</dbReference>
<evidence type="ECO:0000256" key="1">
    <source>
        <dbReference type="SAM" id="MobiDB-lite"/>
    </source>
</evidence>
<name>A0A4Q5J0T8_9ACTN</name>
<proteinExistence type="predicted"/>
<dbReference type="InterPro" id="IPR036249">
    <property type="entry name" value="Thioredoxin-like_sf"/>
</dbReference>
<dbReference type="AlphaFoldDB" id="A0A4Q5J0T8"/>
<gene>
    <name evidence="2" type="ORF">ETU37_15090</name>
</gene>
<evidence type="ECO:0000313" key="3">
    <source>
        <dbReference type="Proteomes" id="UP000291189"/>
    </source>
</evidence>
<evidence type="ECO:0000313" key="2">
    <source>
        <dbReference type="EMBL" id="RYU11029.1"/>
    </source>
</evidence>
<reference evidence="2 3" key="1">
    <citation type="submission" date="2019-01" db="EMBL/GenBank/DDBJ databases">
        <title>Nocardioides guangzhouensis sp. nov., an actinobacterium isolated from soil.</title>
        <authorList>
            <person name="Fu Y."/>
            <person name="Cai Y."/>
            <person name="Lin Z."/>
            <person name="Chen P."/>
        </authorList>
    </citation>
    <scope>NUCLEOTIDE SEQUENCE [LARGE SCALE GENOMIC DNA]</scope>
    <source>
        <strain evidence="2 3">NBRC 105384</strain>
    </source>
</reference>
<organism evidence="2 3">
    <name type="scientific">Nocardioides iriomotensis</name>
    <dbReference type="NCBI Taxonomy" id="715784"/>
    <lineage>
        <taxon>Bacteria</taxon>
        <taxon>Bacillati</taxon>
        <taxon>Actinomycetota</taxon>
        <taxon>Actinomycetes</taxon>
        <taxon>Propionibacteriales</taxon>
        <taxon>Nocardioidaceae</taxon>
        <taxon>Nocardioides</taxon>
    </lineage>
</organism>
<feature type="region of interest" description="Disordered" evidence="1">
    <location>
        <begin position="1"/>
        <end position="20"/>
    </location>
</feature>
<keyword evidence="3" id="KW-1185">Reference proteome</keyword>
<feature type="compositionally biased region" description="Low complexity" evidence="1">
    <location>
        <begin position="10"/>
        <end position="20"/>
    </location>
</feature>
<dbReference type="SUPFAM" id="SSF52833">
    <property type="entry name" value="Thioredoxin-like"/>
    <property type="match status" value="1"/>
</dbReference>
<protein>
    <submittedName>
        <fullName evidence="2">Sucrase ferredoxin</fullName>
    </submittedName>
</protein>
<comment type="caution">
    <text evidence="2">The sequence shown here is derived from an EMBL/GenBank/DDBJ whole genome shotgun (WGS) entry which is preliminary data.</text>
</comment>
<sequence>MARRVEPARGRAAAGPGGTAPDRAVTAFRCAAASLDRTESLVGTASTVRAFLLVEAPGAWGVDAVAGARLPDDVRAHLRWLGRDHGVRVLLIRDHVRRRPSTVRVFAAYVGARGPFVETAELPSLDAVRHLRVEGLAAGERPGLTPYEGQLFLVCTHGRHDACCAEQGRPLARALHAVAPEATWEVSHVGGDRFAPNVVVLPTGLYYGRLDPADAAAFVDTHRSGRLSLPHLRGRCAFPFRVQAAEAFLREHTGDTSLAAPRVLRAVRDGDLTRVAFELAGEPWDVVVRTDHVAPQQLTCRAANPSGALAHTLEHVGRWTAPDQL</sequence>
<dbReference type="Gene3D" id="3.40.30.10">
    <property type="entry name" value="Glutaredoxin"/>
    <property type="match status" value="1"/>
</dbReference>
<dbReference type="Pfam" id="PF06999">
    <property type="entry name" value="Suc_Fer-like"/>
    <property type="match status" value="1"/>
</dbReference>
<dbReference type="OrthoDB" id="3399139at2"/>
<dbReference type="Proteomes" id="UP000291189">
    <property type="component" value="Unassembled WGS sequence"/>
</dbReference>